<evidence type="ECO:0000313" key="3">
    <source>
        <dbReference type="EMBL" id="POS76011.1"/>
    </source>
</evidence>
<dbReference type="SUPFAM" id="SSF54236">
    <property type="entry name" value="Ubiquitin-like"/>
    <property type="match status" value="1"/>
</dbReference>
<gene>
    <name evidence="3" type="ORF">DHEL01_v205597</name>
</gene>
<dbReference type="InterPro" id="IPR003103">
    <property type="entry name" value="BAG_domain"/>
</dbReference>
<dbReference type="InParanoid" id="A0A2P5I0P6"/>
<dbReference type="OrthoDB" id="417450at2759"/>
<feature type="compositionally biased region" description="Low complexity" evidence="1">
    <location>
        <begin position="364"/>
        <end position="381"/>
    </location>
</feature>
<name>A0A2P5I0P6_DIAHE</name>
<keyword evidence="4" id="KW-1185">Reference proteome</keyword>
<dbReference type="InterPro" id="IPR029071">
    <property type="entry name" value="Ubiquitin-like_domsf"/>
</dbReference>
<dbReference type="PANTHER" id="PTHR14942">
    <property type="entry name" value="U11/U12 SMALL NUCLEAR RIBONUCLEOPROTEIN 25 KDA PROTEIN"/>
    <property type="match status" value="1"/>
</dbReference>
<proteinExistence type="predicted"/>
<dbReference type="Gene3D" id="1.20.58.120">
    <property type="entry name" value="BAG domain"/>
    <property type="match status" value="1"/>
</dbReference>
<dbReference type="GO" id="GO:0005681">
    <property type="term" value="C:spliceosomal complex"/>
    <property type="evidence" value="ECO:0007669"/>
    <property type="project" value="TreeGrafter"/>
</dbReference>
<organism evidence="3 4">
    <name type="scientific">Diaporthe helianthi</name>
    <dbReference type="NCBI Taxonomy" id="158607"/>
    <lineage>
        <taxon>Eukaryota</taxon>
        <taxon>Fungi</taxon>
        <taxon>Dikarya</taxon>
        <taxon>Ascomycota</taxon>
        <taxon>Pezizomycotina</taxon>
        <taxon>Sordariomycetes</taxon>
        <taxon>Sordariomycetidae</taxon>
        <taxon>Diaporthales</taxon>
        <taxon>Diaporthaceae</taxon>
        <taxon>Diaporthe</taxon>
    </lineage>
</organism>
<evidence type="ECO:0000259" key="2">
    <source>
        <dbReference type="PROSITE" id="PS51035"/>
    </source>
</evidence>
<feature type="compositionally biased region" description="Basic and acidic residues" evidence="1">
    <location>
        <begin position="313"/>
        <end position="322"/>
    </location>
</feature>
<dbReference type="Proteomes" id="UP000094444">
    <property type="component" value="Unassembled WGS sequence"/>
</dbReference>
<evidence type="ECO:0000256" key="1">
    <source>
        <dbReference type="SAM" id="MobiDB-lite"/>
    </source>
</evidence>
<sequence length="468" mass="50834">MNRVDVLHYGIDPTWAHQLRSTRASGRGIKARSHHSTIRRHCQLPKVASGSSTLASSGAAQIAGHIANLTSSLVNQLPPSVQTTIDSASQYIESTTGLNPTILYSSAAAALVLGAIPTVYAKSTSYRSDKNKDANGKKMSRYGWSGRDRGGLSPFNSSLGRDGVPAVTDDDYSYITSEDLENHGLEGRDYKREPVDRSRHYNTRSAGGPSLVIDEDDILLIKSKGVTYPEHFPAYSIGDGKLLVGDVRERAQMVMKLSDRKARKIRLLYKGRQLKIDDEPICEFGVKNNSEIMVVFPDGDDDSSTASSEEALVLDKDADGGRPRKSKSGKKRRSKKKERSSTSPRDSNLEVPRNDGAGSSRPQSAASGVAGGSAAAAPGGPIDKINTIKSHFTTQLLPLCMQYTANPPSDRKKSEDDHRKLSETVMQQVLLKLDEVETNGDEDARAKRKELVRVVQDVLKGLDDAKGS</sequence>
<comment type="caution">
    <text evidence="3">The sequence shown here is derived from an EMBL/GenBank/DDBJ whole genome shotgun (WGS) entry which is preliminary data.</text>
</comment>
<dbReference type="GO" id="GO:0051087">
    <property type="term" value="F:protein-folding chaperone binding"/>
    <property type="evidence" value="ECO:0007669"/>
    <property type="project" value="InterPro"/>
</dbReference>
<dbReference type="PANTHER" id="PTHR14942:SF0">
    <property type="entry name" value="U11_U12 SMALL NUCLEAR RIBONUCLEOPROTEIN 25 KDA PROTEIN"/>
    <property type="match status" value="1"/>
</dbReference>
<feature type="compositionally biased region" description="Basic residues" evidence="1">
    <location>
        <begin position="323"/>
        <end position="338"/>
    </location>
</feature>
<dbReference type="AlphaFoldDB" id="A0A2P5I0P6"/>
<accession>A0A2P5I0P6</accession>
<dbReference type="EMBL" id="MAVT02000417">
    <property type="protein sequence ID" value="POS76011.1"/>
    <property type="molecule type" value="Genomic_DNA"/>
</dbReference>
<dbReference type="GO" id="GO:0000398">
    <property type="term" value="P:mRNA splicing, via spliceosome"/>
    <property type="evidence" value="ECO:0007669"/>
    <property type="project" value="InterPro"/>
</dbReference>
<feature type="domain" description="BAG" evidence="2">
    <location>
        <begin position="402"/>
        <end position="466"/>
    </location>
</feature>
<dbReference type="SMART" id="SM00264">
    <property type="entry name" value="BAG"/>
    <property type="match status" value="1"/>
</dbReference>
<evidence type="ECO:0000313" key="4">
    <source>
        <dbReference type="Proteomes" id="UP000094444"/>
    </source>
</evidence>
<dbReference type="PROSITE" id="PS51035">
    <property type="entry name" value="BAG"/>
    <property type="match status" value="1"/>
</dbReference>
<dbReference type="SUPFAM" id="SSF63491">
    <property type="entry name" value="BAG domain"/>
    <property type="match status" value="1"/>
</dbReference>
<dbReference type="STRING" id="158607.A0A2P5I0P6"/>
<reference evidence="3" key="1">
    <citation type="submission" date="2017-09" db="EMBL/GenBank/DDBJ databases">
        <title>Polyketide synthases of a Diaporthe helianthi virulent isolate.</title>
        <authorList>
            <person name="Baroncelli R."/>
        </authorList>
    </citation>
    <scope>NUCLEOTIDE SEQUENCE [LARGE SCALE GENOMIC DNA]</scope>
    <source>
        <strain evidence="3">7/96</strain>
    </source>
</reference>
<feature type="region of interest" description="Disordered" evidence="1">
    <location>
        <begin position="295"/>
        <end position="381"/>
    </location>
</feature>
<dbReference type="InterPro" id="IPR036533">
    <property type="entry name" value="BAG_dom_sf"/>
</dbReference>
<dbReference type="InterPro" id="IPR039690">
    <property type="entry name" value="SNRNP25"/>
</dbReference>
<protein>
    <submittedName>
        <fullName evidence="3">BAG domain-containing protein</fullName>
    </submittedName>
</protein>
<dbReference type="Pfam" id="PF02179">
    <property type="entry name" value="BAG"/>
    <property type="match status" value="1"/>
</dbReference>
<dbReference type="Gene3D" id="3.10.20.90">
    <property type="entry name" value="Phosphatidylinositol 3-kinase Catalytic Subunit, Chain A, domain 1"/>
    <property type="match status" value="1"/>
</dbReference>